<dbReference type="GO" id="GO:0007059">
    <property type="term" value="P:chromosome segregation"/>
    <property type="evidence" value="ECO:0007669"/>
    <property type="project" value="TreeGrafter"/>
</dbReference>
<comment type="catalytic activity">
    <reaction evidence="6">
        <text>O-phospho-L-seryl-[protein] + H2O = L-seryl-[protein] + phosphate</text>
        <dbReference type="Rhea" id="RHEA:20629"/>
        <dbReference type="Rhea" id="RHEA-COMP:9863"/>
        <dbReference type="Rhea" id="RHEA-COMP:11604"/>
        <dbReference type="ChEBI" id="CHEBI:15377"/>
        <dbReference type="ChEBI" id="CHEBI:29999"/>
        <dbReference type="ChEBI" id="CHEBI:43474"/>
        <dbReference type="ChEBI" id="CHEBI:83421"/>
        <dbReference type="EC" id="3.1.3.16"/>
    </reaction>
</comment>
<dbReference type="InterPro" id="IPR029052">
    <property type="entry name" value="Metallo-depent_PP-like"/>
</dbReference>
<comment type="catalytic activity">
    <reaction evidence="7 8">
        <text>O-phospho-L-threonyl-[protein] + H2O = L-threonyl-[protein] + phosphate</text>
        <dbReference type="Rhea" id="RHEA:47004"/>
        <dbReference type="Rhea" id="RHEA-COMP:11060"/>
        <dbReference type="Rhea" id="RHEA-COMP:11605"/>
        <dbReference type="ChEBI" id="CHEBI:15377"/>
        <dbReference type="ChEBI" id="CHEBI:30013"/>
        <dbReference type="ChEBI" id="CHEBI:43474"/>
        <dbReference type="ChEBI" id="CHEBI:61977"/>
        <dbReference type="EC" id="3.1.3.16"/>
    </reaction>
</comment>
<dbReference type="Gene3D" id="3.60.21.10">
    <property type="match status" value="1"/>
</dbReference>
<keyword evidence="5" id="KW-0464">Manganese</keyword>
<dbReference type="InterPro" id="IPR050341">
    <property type="entry name" value="PP1_catalytic_subunit"/>
</dbReference>
<evidence type="ECO:0000256" key="5">
    <source>
        <dbReference type="ARBA" id="ARBA00023211"/>
    </source>
</evidence>
<dbReference type="SUPFAM" id="SSF56300">
    <property type="entry name" value="Metallo-dependent phosphatases"/>
    <property type="match status" value="1"/>
</dbReference>
<keyword evidence="2" id="KW-0479">Metal-binding</keyword>
<name>A0A7S3FN67_9CHLO</name>
<evidence type="ECO:0000256" key="3">
    <source>
        <dbReference type="ARBA" id="ARBA00022801"/>
    </source>
</evidence>
<comment type="similarity">
    <text evidence="1">Belongs to the PPP phosphatase family. PP-1 subfamily.</text>
</comment>
<keyword evidence="4" id="KW-0904">Protein phosphatase</keyword>
<feature type="region of interest" description="Disordered" evidence="9">
    <location>
        <begin position="340"/>
        <end position="370"/>
    </location>
</feature>
<accession>A0A7S3FN67</accession>
<dbReference type="PANTHER" id="PTHR11668">
    <property type="entry name" value="SERINE/THREONINE PROTEIN PHOSPHATASE"/>
    <property type="match status" value="1"/>
</dbReference>
<evidence type="ECO:0000256" key="2">
    <source>
        <dbReference type="ARBA" id="ARBA00022723"/>
    </source>
</evidence>
<evidence type="ECO:0000256" key="6">
    <source>
        <dbReference type="ARBA" id="ARBA00047761"/>
    </source>
</evidence>
<dbReference type="Pfam" id="PF00149">
    <property type="entry name" value="Metallophos"/>
    <property type="match status" value="1"/>
</dbReference>
<dbReference type="GO" id="GO:0007346">
    <property type="term" value="P:regulation of mitotic cell cycle"/>
    <property type="evidence" value="ECO:0007669"/>
    <property type="project" value="TreeGrafter"/>
</dbReference>
<dbReference type="Pfam" id="PF16891">
    <property type="entry name" value="STPPase_N"/>
    <property type="match status" value="1"/>
</dbReference>
<dbReference type="SMART" id="SM00156">
    <property type="entry name" value="PP2Ac"/>
    <property type="match status" value="1"/>
</dbReference>
<proteinExistence type="inferred from homology"/>
<keyword evidence="14" id="KW-1185">Reference proteome</keyword>
<evidence type="ECO:0000313" key="14">
    <source>
        <dbReference type="Proteomes" id="UP001472866"/>
    </source>
</evidence>
<evidence type="ECO:0000256" key="7">
    <source>
        <dbReference type="ARBA" id="ARBA00048336"/>
    </source>
</evidence>
<sequence length="370" mass="41804">MADVEGAEGEIPSSEAGYLEDEGECECDCDLDSVIDRLLNFNKKRAQTPASPSSFFKRLESRKNLVSLQEVKAICKAAIKVFLRQPSLLRVRSPIRIVGDIHGQFEDLLRIFQYNGLPPESDYLFLGDYVDRGDCGFEVLVLLLCFKLKYPTKFFMIRGNHECSSICRIYGFHDEIKQKYGAKLWKTFIEVFNCLPFAAIVGEKIFCIHGGLSPEMRSMKQIENIKRPCEVPEYGMLCDFLWADPSNDVVTWAESDRGVSYIFGKKVVENFMATHKMDLVVRAHQVVAKGYEFFARRKMVTVFSAPNYMGEFDNSGAVLSVDEDLLCSFQILQGRGAAKMNVGHPSTSQQQGKAASTAAQQEVDKKKRRT</sequence>
<dbReference type="InterPro" id="IPR004843">
    <property type="entry name" value="Calcineurin-like_PHP"/>
</dbReference>
<evidence type="ECO:0000313" key="12">
    <source>
        <dbReference type="EMBL" id="CAE0191169.1"/>
    </source>
</evidence>
<keyword evidence="3 8" id="KW-0378">Hydrolase</keyword>
<protein>
    <recommendedName>
        <fullName evidence="8">Serine/threonine-protein phosphatase</fullName>
        <ecNumber evidence="8">3.1.3.16</ecNumber>
    </recommendedName>
</protein>
<feature type="domain" description="Serine/threonine specific protein phosphatases" evidence="10">
    <location>
        <begin position="157"/>
        <end position="162"/>
    </location>
</feature>
<dbReference type="Proteomes" id="UP001472866">
    <property type="component" value="Chromosome 10"/>
</dbReference>
<dbReference type="FunFam" id="3.60.21.10:FF:000026">
    <property type="entry name" value="Serine/threonine-protein phosphatase"/>
    <property type="match status" value="1"/>
</dbReference>
<dbReference type="GO" id="GO:0005737">
    <property type="term" value="C:cytoplasm"/>
    <property type="evidence" value="ECO:0007669"/>
    <property type="project" value="TreeGrafter"/>
</dbReference>
<dbReference type="PROSITE" id="PS00125">
    <property type="entry name" value="SER_THR_PHOSPHATASE"/>
    <property type="match status" value="1"/>
</dbReference>
<dbReference type="EC" id="3.1.3.16" evidence="8"/>
<dbReference type="GO" id="GO:0004722">
    <property type="term" value="F:protein serine/threonine phosphatase activity"/>
    <property type="evidence" value="ECO:0007669"/>
    <property type="project" value="UniProtKB-EC"/>
</dbReference>
<dbReference type="InterPro" id="IPR006186">
    <property type="entry name" value="Ser/Thr-sp_prot-phosphatase"/>
</dbReference>
<evidence type="ECO:0000313" key="13">
    <source>
        <dbReference type="EMBL" id="WZN64681.1"/>
    </source>
</evidence>
<evidence type="ECO:0000256" key="1">
    <source>
        <dbReference type="ARBA" id="ARBA00005333"/>
    </source>
</evidence>
<evidence type="ECO:0000256" key="4">
    <source>
        <dbReference type="ARBA" id="ARBA00022912"/>
    </source>
</evidence>
<dbReference type="EMBL" id="HBHZ01005528">
    <property type="protein sequence ID" value="CAE0191168.1"/>
    <property type="molecule type" value="Transcribed_RNA"/>
</dbReference>
<dbReference type="EMBL" id="HBHZ01005529">
    <property type="protein sequence ID" value="CAE0191169.1"/>
    <property type="molecule type" value="Transcribed_RNA"/>
</dbReference>
<evidence type="ECO:0000259" key="10">
    <source>
        <dbReference type="PROSITE" id="PS00125"/>
    </source>
</evidence>
<reference evidence="11" key="1">
    <citation type="submission" date="2021-01" db="EMBL/GenBank/DDBJ databases">
        <authorList>
            <person name="Corre E."/>
            <person name="Pelletier E."/>
            <person name="Niang G."/>
            <person name="Scheremetjew M."/>
            <person name="Finn R."/>
            <person name="Kale V."/>
            <person name="Holt S."/>
            <person name="Cochrane G."/>
            <person name="Meng A."/>
            <person name="Brown T."/>
            <person name="Cohen L."/>
        </authorList>
    </citation>
    <scope>NUCLEOTIDE SEQUENCE</scope>
    <source>
        <strain evidence="11">RCC1871</strain>
    </source>
</reference>
<evidence type="ECO:0000313" key="11">
    <source>
        <dbReference type="EMBL" id="CAE0191168.1"/>
    </source>
</evidence>
<dbReference type="EMBL" id="CP151510">
    <property type="protein sequence ID" value="WZN64681.1"/>
    <property type="molecule type" value="Genomic_DNA"/>
</dbReference>
<dbReference type="GO" id="GO:0046872">
    <property type="term" value="F:metal ion binding"/>
    <property type="evidence" value="ECO:0007669"/>
    <property type="project" value="UniProtKB-KW"/>
</dbReference>
<organism evidence="11">
    <name type="scientific">Chloropicon roscoffensis</name>
    <dbReference type="NCBI Taxonomy" id="1461544"/>
    <lineage>
        <taxon>Eukaryota</taxon>
        <taxon>Viridiplantae</taxon>
        <taxon>Chlorophyta</taxon>
        <taxon>Chloropicophyceae</taxon>
        <taxon>Chloropicales</taxon>
        <taxon>Chloropicaceae</taxon>
        <taxon>Chloropicon</taxon>
    </lineage>
</organism>
<dbReference type="AlphaFoldDB" id="A0A7S3FN67"/>
<evidence type="ECO:0000256" key="8">
    <source>
        <dbReference type="RuleBase" id="RU004273"/>
    </source>
</evidence>
<evidence type="ECO:0000256" key="9">
    <source>
        <dbReference type="SAM" id="MobiDB-lite"/>
    </source>
</evidence>
<dbReference type="PANTHER" id="PTHR11668:SF423">
    <property type="entry name" value="SERINE_THREONINE-PROTEIN PHOSPHATASE PPQ"/>
    <property type="match status" value="1"/>
</dbReference>
<dbReference type="PRINTS" id="PR00114">
    <property type="entry name" value="STPHPHTASE"/>
</dbReference>
<feature type="compositionally biased region" description="Polar residues" evidence="9">
    <location>
        <begin position="344"/>
        <end position="360"/>
    </location>
</feature>
<reference evidence="13 14" key="2">
    <citation type="submission" date="2024-03" db="EMBL/GenBank/DDBJ databases">
        <title>Complete genome sequence of the green alga Chloropicon roscoffensis RCC1871.</title>
        <authorList>
            <person name="Lemieux C."/>
            <person name="Pombert J.-F."/>
            <person name="Otis C."/>
            <person name="Turmel M."/>
        </authorList>
    </citation>
    <scope>NUCLEOTIDE SEQUENCE [LARGE SCALE GENOMIC DNA]</scope>
    <source>
        <strain evidence="13 14">RCC1871</strain>
    </source>
</reference>
<dbReference type="GO" id="GO:0005634">
    <property type="term" value="C:nucleus"/>
    <property type="evidence" value="ECO:0007669"/>
    <property type="project" value="TreeGrafter"/>
</dbReference>
<dbReference type="InterPro" id="IPR031675">
    <property type="entry name" value="STPPase_N"/>
</dbReference>
<gene>
    <name evidence="11" type="ORF">CROS1456_LOCUS4258</name>
    <name evidence="12" type="ORF">CROS1456_LOCUS4259</name>
    <name evidence="13" type="ORF">HKI87_10g62380</name>
</gene>